<dbReference type="FunFam" id="3.40.50.80:FF:000001">
    <property type="entry name" value="NADPH--cytochrome P450 reductase 1"/>
    <property type="match status" value="1"/>
</dbReference>
<dbReference type="InterPro" id="IPR017938">
    <property type="entry name" value="Riboflavin_synthase-like_b-brl"/>
</dbReference>
<dbReference type="Pfam" id="PF00175">
    <property type="entry name" value="NAD_binding_1"/>
    <property type="match status" value="1"/>
</dbReference>
<dbReference type="Gene3D" id="1.20.990.10">
    <property type="entry name" value="NADPH-cytochrome p450 Reductase, Chain A, domain 3"/>
    <property type="match status" value="1"/>
</dbReference>
<feature type="domain" description="Flavodoxin-like" evidence="13">
    <location>
        <begin position="66"/>
        <end position="204"/>
    </location>
</feature>
<keyword evidence="9 11" id="KW-0198">Cysteine biosynthesis</keyword>
<dbReference type="Gene3D" id="2.40.30.10">
    <property type="entry name" value="Translation factors"/>
    <property type="match status" value="1"/>
</dbReference>
<dbReference type="UniPathway" id="UPA00140">
    <property type="reaction ID" value="UER00207"/>
</dbReference>
<evidence type="ECO:0000256" key="7">
    <source>
        <dbReference type="ARBA" id="ARBA00022982"/>
    </source>
</evidence>
<feature type="domain" description="FAD-binding FR-type" evidence="14">
    <location>
        <begin position="239"/>
        <end position="453"/>
    </location>
</feature>
<dbReference type="InterPro" id="IPR039261">
    <property type="entry name" value="FNR_nucleotide-bd"/>
</dbReference>
<dbReference type="PIRSF" id="PIRSF000207">
    <property type="entry name" value="SiR-FP_CysJ"/>
    <property type="match status" value="1"/>
</dbReference>
<keyword evidence="1 11" id="KW-0813">Transport</keyword>
<dbReference type="SUPFAM" id="SSF52343">
    <property type="entry name" value="Ferredoxin reductase-like, C-terminal NADP-linked domain"/>
    <property type="match status" value="1"/>
</dbReference>
<keyword evidence="4 11" id="KW-0288">FMN</keyword>
<evidence type="ECO:0000256" key="2">
    <source>
        <dbReference type="ARBA" id="ARBA00022605"/>
    </source>
</evidence>
<feature type="binding site" evidence="12">
    <location>
        <position position="415"/>
    </location>
    <ligand>
        <name>FAD</name>
        <dbReference type="ChEBI" id="CHEBI:57692"/>
    </ligand>
</feature>
<keyword evidence="2 11" id="KW-0028">Amino-acid biosynthesis</keyword>
<evidence type="ECO:0000256" key="9">
    <source>
        <dbReference type="ARBA" id="ARBA00023192"/>
    </source>
</evidence>
<keyword evidence="6 11" id="KW-0521">NADP</keyword>
<proteinExistence type="predicted"/>
<dbReference type="InterPro" id="IPR029039">
    <property type="entry name" value="Flavoprotein-like_sf"/>
</dbReference>
<comment type="cofactor">
    <cofactor evidence="11 12">
        <name>FAD</name>
        <dbReference type="ChEBI" id="CHEBI:57692"/>
    </cofactor>
    <text evidence="11 12">Binds 1 FAD per subunit.</text>
</comment>
<dbReference type="InterPro" id="IPR008254">
    <property type="entry name" value="Flavodoxin/NO_synth"/>
</dbReference>
<dbReference type="GO" id="GO:0070814">
    <property type="term" value="P:hydrogen sulfide biosynthetic process"/>
    <property type="evidence" value="ECO:0007669"/>
    <property type="project" value="UniProtKB-UniPathway"/>
</dbReference>
<dbReference type="PROSITE" id="PS51384">
    <property type="entry name" value="FAD_FR"/>
    <property type="match status" value="1"/>
</dbReference>
<feature type="binding site" evidence="12">
    <location>
        <begin position="424"/>
        <end position="427"/>
    </location>
    <ligand>
        <name>FAD</name>
        <dbReference type="ChEBI" id="CHEBI:57692"/>
    </ligand>
</feature>
<evidence type="ECO:0000256" key="1">
    <source>
        <dbReference type="ARBA" id="ARBA00022448"/>
    </source>
</evidence>
<dbReference type="InterPro" id="IPR001433">
    <property type="entry name" value="OxRdtase_FAD/NAD-bd"/>
</dbReference>
<feature type="binding site" evidence="12">
    <location>
        <position position="604"/>
    </location>
    <ligand>
        <name>FAD</name>
        <dbReference type="ChEBI" id="CHEBI:57692"/>
    </ligand>
</feature>
<evidence type="ECO:0000256" key="8">
    <source>
        <dbReference type="ARBA" id="ARBA00023002"/>
    </source>
</evidence>
<comment type="catalytic activity">
    <reaction evidence="10 11">
        <text>hydrogen sulfide + 3 NADP(+) + 3 H2O = sulfite + 3 NADPH + 4 H(+)</text>
        <dbReference type="Rhea" id="RHEA:13801"/>
        <dbReference type="ChEBI" id="CHEBI:15377"/>
        <dbReference type="ChEBI" id="CHEBI:15378"/>
        <dbReference type="ChEBI" id="CHEBI:17359"/>
        <dbReference type="ChEBI" id="CHEBI:29919"/>
        <dbReference type="ChEBI" id="CHEBI:57783"/>
        <dbReference type="ChEBI" id="CHEBI:58349"/>
        <dbReference type="EC" id="1.8.1.2"/>
    </reaction>
</comment>
<gene>
    <name evidence="15" type="primary">cysJ</name>
    <name evidence="15" type="ORF">HHS_01680</name>
</gene>
<evidence type="ECO:0000256" key="3">
    <source>
        <dbReference type="ARBA" id="ARBA00022630"/>
    </source>
</evidence>
<comment type="subunit">
    <text evidence="11">Alpha(8)-beta(8). The alpha component is a flavoprotein, the beta component is a hemoprotein.</text>
</comment>
<dbReference type="eggNOG" id="COG0369">
    <property type="taxonomic scope" value="Bacteria"/>
</dbReference>
<dbReference type="GO" id="GO:0004783">
    <property type="term" value="F:sulfite reductase (NADPH) activity"/>
    <property type="evidence" value="ECO:0007669"/>
    <property type="project" value="UniProtKB-EC"/>
</dbReference>
<comment type="cofactor">
    <cofactor evidence="11 12">
        <name>FMN</name>
        <dbReference type="ChEBI" id="CHEBI:58210"/>
    </cofactor>
    <text evidence="11 12">Binds 1 FMN per subunit.</text>
</comment>
<evidence type="ECO:0000313" key="15">
    <source>
        <dbReference type="EMBL" id="BAO00138.1"/>
    </source>
</evidence>
<feature type="binding site" evidence="12">
    <location>
        <begin position="530"/>
        <end position="534"/>
    </location>
    <ligand>
        <name>NADP(+)</name>
        <dbReference type="ChEBI" id="CHEBI:58349"/>
    </ligand>
</feature>
<dbReference type="InterPro" id="IPR023173">
    <property type="entry name" value="NADPH_Cyt_P450_Rdtase_alpha"/>
</dbReference>
<dbReference type="NCBIfam" id="TIGR01931">
    <property type="entry name" value="cysJ"/>
    <property type="match status" value="1"/>
</dbReference>
<feature type="binding site" evidence="12">
    <location>
        <begin position="524"/>
        <end position="525"/>
    </location>
    <ligand>
        <name>NADP(+)</name>
        <dbReference type="ChEBI" id="CHEBI:58349"/>
    </ligand>
</feature>
<feature type="binding site" evidence="12">
    <location>
        <begin position="119"/>
        <end position="122"/>
    </location>
    <ligand>
        <name>FMN</name>
        <dbReference type="ChEBI" id="CHEBI:58210"/>
    </ligand>
</feature>
<feature type="binding site" evidence="12">
    <location>
        <position position="327"/>
    </location>
    <ligand>
        <name>FAD</name>
        <dbReference type="ChEBI" id="CHEBI:57692"/>
    </ligand>
</feature>
<evidence type="ECO:0000256" key="6">
    <source>
        <dbReference type="ARBA" id="ARBA00022857"/>
    </source>
</evidence>
<feature type="binding site" evidence="12">
    <location>
        <begin position="72"/>
        <end position="77"/>
    </location>
    <ligand>
        <name>FMN</name>
        <dbReference type="ChEBI" id="CHEBI:58210"/>
    </ligand>
</feature>
<evidence type="ECO:0000313" key="16">
    <source>
        <dbReference type="Proteomes" id="UP000016900"/>
    </source>
</evidence>
<dbReference type="GO" id="GO:0019344">
    <property type="term" value="P:cysteine biosynthetic process"/>
    <property type="evidence" value="ECO:0007669"/>
    <property type="project" value="UniProtKB-KW"/>
</dbReference>
<dbReference type="KEGG" id="hhs:HHS_01680"/>
<dbReference type="EMBL" id="AP012554">
    <property type="protein sequence ID" value="BAO00138.1"/>
    <property type="molecule type" value="Genomic_DNA"/>
</dbReference>
<accession>U3U8Z4</accession>
<sequence length="604" mass="69343">MTTQEDLDSLLLFTPEQLEHLKKMSMDFNATQLTWISGYFFGLANLQTSTIVASVPKLLTQSLTTITLISASQTGNARQLAQLLYNDLREAKLTVNLSNASDYNFKQINKETFLVVITSTHGEGEPPDEALGLYKFLMSNNAPNFKNTAFAVFGLGDTSYEFFSQIGKDFDTRFAELGAERLLDRVDADIEYHEQAVVWRKQLTEILKMRILSNPSPNKGIRGADNSINKIYRNVYNKENPFSTNILINQKITGRYSDRDVRHIEINLGNSDLCYQPGDAVGIWYENDIVLVQEIMELLGLQYDELVNVGNETLSLNDALKKYFELTVNTPKIIEKYAILSSNDMLLRLINNKLKLKSYAQSVPIVDMMRQAPTLLKSEQLLTLLRRLTPRLYSISSAQSENETEVHITVSVVRYKINERARGGGASTFLADRIAENDVIRIFIESNQNFRLPIDLNTPIIMIGSGTGIAPFRAFMQQRIKDKAIGKNWLFFGNPHFTEDFLYQLEWQKYVRDGLLTNIDLAWSRDQLEKVYVQDKIREKGDEVWHWIKEGAHLYVCGNAKHMAKDVEHILLEILVKHGEMTFEMAHIFLNKLRTDRRYQRDIY</sequence>
<dbReference type="GO" id="GO:0005829">
    <property type="term" value="C:cytosol"/>
    <property type="evidence" value="ECO:0007669"/>
    <property type="project" value="TreeGrafter"/>
</dbReference>
<evidence type="ECO:0000256" key="4">
    <source>
        <dbReference type="ARBA" id="ARBA00022643"/>
    </source>
</evidence>
<keyword evidence="3 11" id="KW-0285">Flavoprotein</keyword>
<name>U3U8Z4_9GAMM</name>
<evidence type="ECO:0000256" key="10">
    <source>
        <dbReference type="ARBA" id="ARBA00052219"/>
    </source>
</evidence>
<dbReference type="InterPro" id="IPR001709">
    <property type="entry name" value="Flavoprot_Pyr_Nucl_cyt_Rdtase"/>
</dbReference>
<dbReference type="Gene3D" id="3.40.50.360">
    <property type="match status" value="1"/>
</dbReference>
<dbReference type="PRINTS" id="PR00371">
    <property type="entry name" value="FPNCR"/>
</dbReference>
<dbReference type="InterPro" id="IPR010199">
    <property type="entry name" value="CysJ"/>
</dbReference>
<keyword evidence="16" id="KW-1185">Reference proteome</keyword>
<dbReference type="InterPro" id="IPR017927">
    <property type="entry name" value="FAD-bd_FR_type"/>
</dbReference>
<dbReference type="PROSITE" id="PS50902">
    <property type="entry name" value="FLAVODOXIN_LIKE"/>
    <property type="match status" value="1"/>
</dbReference>
<comment type="pathway">
    <text evidence="11">Sulfur metabolism; hydrogen sulfide biosynthesis; hydrogen sulfide from sulfite (NADPH route): step 1/1.</text>
</comment>
<organism evidence="15 16">
    <name type="scientific">Candidatus Pantoea carbekii</name>
    <dbReference type="NCBI Taxonomy" id="1235990"/>
    <lineage>
        <taxon>Bacteria</taxon>
        <taxon>Pseudomonadati</taxon>
        <taxon>Pseudomonadota</taxon>
        <taxon>Gammaproteobacteria</taxon>
        <taxon>Enterobacterales</taxon>
        <taxon>Erwiniaceae</taxon>
        <taxon>Pantoea</taxon>
    </lineage>
</organism>
<keyword evidence="7 11" id="KW-0249">Electron transport</keyword>
<dbReference type="SUPFAM" id="SSF52218">
    <property type="entry name" value="Flavoproteins"/>
    <property type="match status" value="1"/>
</dbReference>
<dbReference type="STRING" id="1235990.BMSBPS_0630"/>
<evidence type="ECO:0000256" key="5">
    <source>
        <dbReference type="ARBA" id="ARBA00022827"/>
    </source>
</evidence>
<reference evidence="15 16" key="1">
    <citation type="submission" date="2012-10" db="EMBL/GenBank/DDBJ databases">
        <title>Genome sequence of the symbiont of the pentatomidae stink bug Halyomorpha halys.</title>
        <authorList>
            <person name="Kobayashi H."/>
            <person name="Fujii-Muramatsu R."/>
            <person name="Takeishi K."/>
            <person name="Noda H."/>
        </authorList>
    </citation>
    <scope>NUCLEOTIDE SEQUENCE [LARGE SCALE GENOMIC DNA]</scope>
</reference>
<dbReference type="PANTHER" id="PTHR19384:SF128">
    <property type="entry name" value="NADPH OXIDOREDUCTASE A"/>
    <property type="match status" value="1"/>
</dbReference>
<dbReference type="InterPro" id="IPR001094">
    <property type="entry name" value="Flavdoxin-like"/>
</dbReference>
<protein>
    <recommendedName>
        <fullName evidence="11">Sulfite reductase [NADPH] flavoprotein alpha-component</fullName>
        <shortName evidence="11">SiR-FP</shortName>
        <ecNumber evidence="11">1.8.1.2</ecNumber>
    </recommendedName>
</protein>
<dbReference type="NCBIfam" id="NF008197">
    <property type="entry name" value="PRK10953.1"/>
    <property type="match status" value="1"/>
</dbReference>
<dbReference type="GO" id="GO:0050660">
    <property type="term" value="F:flavin adenine dinucleotide binding"/>
    <property type="evidence" value="ECO:0007669"/>
    <property type="project" value="InterPro"/>
</dbReference>
<comment type="function">
    <text evidence="11">Component of the sulfite reductase complex that catalyzes the 6-electron reduction of sulfite to sulfide. This is one of several activities required for the biosynthesis of L-cysteine from sulfate. The flavoprotein component catalyzes the electron flow from NADPH -&gt; FAD -&gt; FMN to the hemoprotein component.</text>
</comment>
<keyword evidence="5 11" id="KW-0274">FAD</keyword>
<dbReference type="PATRIC" id="fig|1235990.3.peg.168"/>
<dbReference type="PRINTS" id="PR00369">
    <property type="entry name" value="FLAVODOXIN"/>
</dbReference>
<feature type="binding site" evidence="12">
    <location>
        <begin position="391"/>
        <end position="394"/>
    </location>
    <ligand>
        <name>FAD</name>
        <dbReference type="ChEBI" id="CHEBI:57692"/>
    </ligand>
</feature>
<feature type="binding site" evidence="12">
    <location>
        <begin position="409"/>
        <end position="411"/>
    </location>
    <ligand>
        <name>FAD</name>
        <dbReference type="ChEBI" id="CHEBI:57692"/>
    </ligand>
</feature>
<dbReference type="CDD" id="cd06199">
    <property type="entry name" value="SiR"/>
    <property type="match status" value="1"/>
</dbReference>
<dbReference type="SUPFAM" id="SSF63380">
    <property type="entry name" value="Riboflavin synthase domain-like"/>
    <property type="match status" value="1"/>
</dbReference>
<evidence type="ECO:0000256" key="12">
    <source>
        <dbReference type="PIRSR" id="PIRSR000207-1"/>
    </source>
</evidence>
<evidence type="ECO:0000256" key="11">
    <source>
        <dbReference type="PIRNR" id="PIRNR000207"/>
    </source>
</evidence>
<dbReference type="Proteomes" id="UP000016900">
    <property type="component" value="Chromosome"/>
</dbReference>
<dbReference type="Pfam" id="PF00258">
    <property type="entry name" value="Flavodoxin_1"/>
    <property type="match status" value="1"/>
</dbReference>
<dbReference type="PANTHER" id="PTHR19384">
    <property type="entry name" value="NITRIC OXIDE SYNTHASE-RELATED"/>
    <property type="match status" value="1"/>
</dbReference>
<evidence type="ECO:0000259" key="13">
    <source>
        <dbReference type="PROSITE" id="PS50902"/>
    </source>
</evidence>
<dbReference type="AlphaFoldDB" id="U3U8Z4"/>
<dbReference type="GO" id="GO:0010181">
    <property type="term" value="F:FMN binding"/>
    <property type="evidence" value="ECO:0007669"/>
    <property type="project" value="InterPro"/>
</dbReference>
<evidence type="ECO:0000259" key="14">
    <source>
        <dbReference type="PROSITE" id="PS51384"/>
    </source>
</evidence>
<dbReference type="OrthoDB" id="9816402at2"/>
<dbReference type="EC" id="1.8.1.2" evidence="11"/>
<feature type="binding site" evidence="12">
    <location>
        <position position="566"/>
    </location>
    <ligand>
        <name>NADP(+)</name>
        <dbReference type="ChEBI" id="CHEBI:58349"/>
    </ligand>
</feature>
<keyword evidence="8 11" id="KW-0560">Oxidoreductase</keyword>
<dbReference type="Pfam" id="PF00667">
    <property type="entry name" value="FAD_binding_1"/>
    <property type="match status" value="1"/>
</dbReference>
<dbReference type="Gene3D" id="3.40.50.80">
    <property type="entry name" value="Nucleotide-binding domain of ferredoxin-NADP reductase (FNR) module"/>
    <property type="match status" value="1"/>
</dbReference>
<dbReference type="InterPro" id="IPR003097">
    <property type="entry name" value="CysJ-like_FAD-binding"/>
</dbReference>